<gene>
    <name evidence="2" type="ORF">MANES_08G082500</name>
</gene>
<evidence type="ECO:0000256" key="1">
    <source>
        <dbReference type="SAM" id="MobiDB-lite"/>
    </source>
</evidence>
<sequence length="144" mass="16635">MTKKIKDELKKTTIARLRLTSEKMQYAILFIKKAKFKFFLLKITFIIGKKVRVLQQKFPQIKFQGSKTYMKNKLSSAQETTLRSKKKQMKTTTAILEKILGPTIHTRPDRRFGRLVSSAPSTFESSGGLREKLKAAKHRSTEVQ</sequence>
<proteinExistence type="predicted"/>
<dbReference type="AlphaFoldDB" id="A0A2C9VFR8"/>
<name>A0A2C9VFR8_MANES</name>
<protein>
    <submittedName>
        <fullName evidence="2">Uncharacterized protein</fullName>
    </submittedName>
</protein>
<dbReference type="EMBL" id="CM004394">
    <property type="protein sequence ID" value="OAY43603.1"/>
    <property type="molecule type" value="Genomic_DNA"/>
</dbReference>
<feature type="region of interest" description="Disordered" evidence="1">
    <location>
        <begin position="118"/>
        <end position="144"/>
    </location>
</feature>
<evidence type="ECO:0000313" key="2">
    <source>
        <dbReference type="EMBL" id="OAY43603.1"/>
    </source>
</evidence>
<reference evidence="2" key="1">
    <citation type="submission" date="2016-02" db="EMBL/GenBank/DDBJ databases">
        <title>WGS assembly of Manihot esculenta.</title>
        <authorList>
            <person name="Bredeson J.V."/>
            <person name="Prochnik S.E."/>
            <person name="Lyons J.B."/>
            <person name="Schmutz J."/>
            <person name="Grimwood J."/>
            <person name="Vrebalov J."/>
            <person name="Bart R.S."/>
            <person name="Amuge T."/>
            <person name="Ferguson M.E."/>
            <person name="Green R."/>
            <person name="Putnam N."/>
            <person name="Stites J."/>
            <person name="Rounsley S."/>
            <person name="Rokhsar D.S."/>
        </authorList>
    </citation>
    <scope>NUCLEOTIDE SEQUENCE [LARGE SCALE GENOMIC DNA]</scope>
    <source>
        <tissue evidence="2">Leaf</tissue>
    </source>
</reference>
<accession>A0A2C9VFR8</accession>
<organism evidence="2">
    <name type="scientific">Manihot esculenta</name>
    <name type="common">Cassava</name>
    <name type="synonym">Jatropha manihot</name>
    <dbReference type="NCBI Taxonomy" id="3983"/>
    <lineage>
        <taxon>Eukaryota</taxon>
        <taxon>Viridiplantae</taxon>
        <taxon>Streptophyta</taxon>
        <taxon>Embryophyta</taxon>
        <taxon>Tracheophyta</taxon>
        <taxon>Spermatophyta</taxon>
        <taxon>Magnoliopsida</taxon>
        <taxon>eudicotyledons</taxon>
        <taxon>Gunneridae</taxon>
        <taxon>Pentapetalae</taxon>
        <taxon>rosids</taxon>
        <taxon>fabids</taxon>
        <taxon>Malpighiales</taxon>
        <taxon>Euphorbiaceae</taxon>
        <taxon>Crotonoideae</taxon>
        <taxon>Manihoteae</taxon>
        <taxon>Manihot</taxon>
    </lineage>
</organism>
<feature type="compositionally biased region" description="Basic and acidic residues" evidence="1">
    <location>
        <begin position="129"/>
        <end position="144"/>
    </location>
</feature>